<dbReference type="PANTHER" id="PTHR12110">
    <property type="entry name" value="HYDROXYPYRUVATE ISOMERASE"/>
    <property type="match status" value="1"/>
</dbReference>
<dbReference type="Gene3D" id="3.20.20.150">
    <property type="entry name" value="Divalent-metal-dependent TIM barrel enzymes"/>
    <property type="match status" value="1"/>
</dbReference>
<evidence type="ECO:0000313" key="3">
    <source>
        <dbReference type="Proteomes" id="UP000431913"/>
    </source>
</evidence>
<accession>A0A6I2UBD9</accession>
<organism evidence="2 3">
    <name type="scientific">Ruthenibacterium lactatiformans</name>
    <dbReference type="NCBI Taxonomy" id="1550024"/>
    <lineage>
        <taxon>Bacteria</taxon>
        <taxon>Bacillati</taxon>
        <taxon>Bacillota</taxon>
        <taxon>Clostridia</taxon>
        <taxon>Eubacteriales</taxon>
        <taxon>Oscillospiraceae</taxon>
        <taxon>Ruthenibacterium</taxon>
    </lineage>
</organism>
<name>A0A6I2UBD9_9FIRM</name>
<dbReference type="RefSeq" id="WP_055081413.1">
    <property type="nucleotide sequence ID" value="NZ_CAOJUJ010000029.1"/>
</dbReference>
<sequence>MYFGVPVWPIEWDAPYDNAIRKIAAMGFKGVELIGWSDKWLREYYTRDTIRDLRNLMADLGVRMTNFNHTPERLSDPDEQVRQATKDTYKRAVEVAYELGAKTFTSVSPYPFSMCEAYEPLHHLPLSEEWTIHADDLDLDFDANYERYIEDMKDFCEWNRQAGLKALIEPHPYRWVHSAASMLRLIEHVGADNLGFNLDPSHLFSAGEFPQRTIYELRGRVWHAHFSDNDTFTNVHWRPGQGKVDWRAVLKALRDTGFDGEISFELEDVPGAGVPGKPCTARMEYELQESVRYITYLGDELGIQFE</sequence>
<keyword evidence="2" id="KW-0413">Isomerase</keyword>
<dbReference type="GO" id="GO:0016853">
    <property type="term" value="F:isomerase activity"/>
    <property type="evidence" value="ECO:0007669"/>
    <property type="project" value="UniProtKB-KW"/>
</dbReference>
<proteinExistence type="predicted"/>
<reference evidence="2 3" key="1">
    <citation type="submission" date="2019-08" db="EMBL/GenBank/DDBJ databases">
        <title>In-depth cultivation of the pig gut microbiome towards novel bacterial diversity and tailored functional studies.</title>
        <authorList>
            <person name="Wylensek D."/>
            <person name="Hitch T.C.A."/>
            <person name="Clavel T."/>
        </authorList>
    </citation>
    <scope>NUCLEOTIDE SEQUENCE [LARGE SCALE GENOMIC DNA]</scope>
    <source>
        <strain evidence="2 3">WCA3-601-WT-6J</strain>
    </source>
</reference>
<gene>
    <name evidence="2" type="ORF">FYJ76_15150</name>
</gene>
<dbReference type="InterPro" id="IPR036237">
    <property type="entry name" value="Xyl_isomerase-like_sf"/>
</dbReference>
<protein>
    <submittedName>
        <fullName evidence="2">Sugar phosphate isomerase/epimerase</fullName>
    </submittedName>
</protein>
<dbReference type="PANTHER" id="PTHR12110:SF21">
    <property type="entry name" value="XYLOSE ISOMERASE-LIKE TIM BARREL DOMAIN-CONTAINING PROTEIN"/>
    <property type="match status" value="1"/>
</dbReference>
<dbReference type="InterPro" id="IPR050312">
    <property type="entry name" value="IolE/XylAMocC-like"/>
</dbReference>
<dbReference type="InterPro" id="IPR013022">
    <property type="entry name" value="Xyl_isomerase-like_TIM-brl"/>
</dbReference>
<feature type="domain" description="Xylose isomerase-like TIM barrel" evidence="1">
    <location>
        <begin position="20"/>
        <end position="270"/>
    </location>
</feature>
<dbReference type="SUPFAM" id="SSF51658">
    <property type="entry name" value="Xylose isomerase-like"/>
    <property type="match status" value="1"/>
</dbReference>
<comment type="caution">
    <text evidence="2">The sequence shown here is derived from an EMBL/GenBank/DDBJ whole genome shotgun (WGS) entry which is preliminary data.</text>
</comment>
<evidence type="ECO:0000313" key="2">
    <source>
        <dbReference type="EMBL" id="MST93249.1"/>
    </source>
</evidence>
<evidence type="ECO:0000259" key="1">
    <source>
        <dbReference type="Pfam" id="PF01261"/>
    </source>
</evidence>
<dbReference type="EMBL" id="VUNJ01000022">
    <property type="protein sequence ID" value="MST93249.1"/>
    <property type="molecule type" value="Genomic_DNA"/>
</dbReference>
<dbReference type="AlphaFoldDB" id="A0A6I2UBD9"/>
<dbReference type="Proteomes" id="UP000431913">
    <property type="component" value="Unassembled WGS sequence"/>
</dbReference>
<dbReference type="Pfam" id="PF01261">
    <property type="entry name" value="AP_endonuc_2"/>
    <property type="match status" value="1"/>
</dbReference>